<keyword evidence="9 10" id="KW-0030">Aminoacyl-tRNA synthetase</keyword>
<dbReference type="GO" id="GO:0004818">
    <property type="term" value="F:glutamate-tRNA ligase activity"/>
    <property type="evidence" value="ECO:0007669"/>
    <property type="project" value="UniProtKB-UniRule"/>
</dbReference>
<evidence type="ECO:0000256" key="1">
    <source>
        <dbReference type="ARBA" id="ARBA00004496"/>
    </source>
</evidence>
<dbReference type="InterPro" id="IPR033910">
    <property type="entry name" value="GluRS_core"/>
</dbReference>
<dbReference type="SUPFAM" id="SSF52374">
    <property type="entry name" value="Nucleotidylyl transferase"/>
    <property type="match status" value="1"/>
</dbReference>
<evidence type="ECO:0000256" key="5">
    <source>
        <dbReference type="ARBA" id="ARBA00022598"/>
    </source>
</evidence>
<dbReference type="InterPro" id="IPR014729">
    <property type="entry name" value="Rossmann-like_a/b/a_fold"/>
</dbReference>
<dbReference type="AlphaFoldDB" id="A0A6G7VMZ0"/>
<accession>A0A6G7VMZ0</accession>
<dbReference type="InterPro" id="IPR008925">
    <property type="entry name" value="aa_tRNA-synth_I_cd-bd_sf"/>
</dbReference>
<dbReference type="CDD" id="cd00808">
    <property type="entry name" value="GluRS_core"/>
    <property type="match status" value="1"/>
</dbReference>
<dbReference type="InterPro" id="IPR045462">
    <property type="entry name" value="aa-tRNA-synth_I_cd-bd"/>
</dbReference>
<evidence type="ECO:0000256" key="10">
    <source>
        <dbReference type="HAMAP-Rule" id="MF_00022"/>
    </source>
</evidence>
<evidence type="ECO:0000256" key="4">
    <source>
        <dbReference type="ARBA" id="ARBA00022490"/>
    </source>
</evidence>
<dbReference type="KEGG" id="mon:G8E03_10850"/>
<dbReference type="EC" id="6.1.1.17" evidence="10"/>
<keyword evidence="4 10" id="KW-0963">Cytoplasm</keyword>
<comment type="subcellular location">
    <subcellularLocation>
        <location evidence="1 10">Cytoplasm</location>
    </subcellularLocation>
</comment>
<keyword evidence="6 10" id="KW-0547">Nucleotide-binding</keyword>
<name>A0A6G7VMZ0_9RHOB</name>
<evidence type="ECO:0000256" key="8">
    <source>
        <dbReference type="ARBA" id="ARBA00022917"/>
    </source>
</evidence>
<dbReference type="RefSeq" id="WP_166191583.1">
    <property type="nucleotide sequence ID" value="NZ_CP049811.1"/>
</dbReference>
<dbReference type="FunFam" id="3.40.50.620:FF:000007">
    <property type="entry name" value="Glutamate--tRNA ligase"/>
    <property type="match status" value="1"/>
</dbReference>
<dbReference type="Pfam" id="PF19269">
    <property type="entry name" value="Anticodon_2"/>
    <property type="match status" value="1"/>
</dbReference>
<organism evidence="13 14">
    <name type="scientific">Pontivivens nitratireducens</name>
    <dbReference type="NCBI Taxonomy" id="2758038"/>
    <lineage>
        <taxon>Bacteria</taxon>
        <taxon>Pseudomonadati</taxon>
        <taxon>Pseudomonadota</taxon>
        <taxon>Alphaproteobacteria</taxon>
        <taxon>Rhodobacterales</taxon>
        <taxon>Paracoccaceae</taxon>
        <taxon>Pontivivens</taxon>
    </lineage>
</organism>
<dbReference type="HAMAP" id="MF_00022">
    <property type="entry name" value="Glu_tRNA_synth_type1"/>
    <property type="match status" value="1"/>
</dbReference>
<keyword evidence="14" id="KW-1185">Reference proteome</keyword>
<feature type="domain" description="Aminoacyl-tRNA synthetase class I anticodon-binding" evidence="12">
    <location>
        <begin position="319"/>
        <end position="462"/>
    </location>
</feature>
<dbReference type="Gene3D" id="3.40.50.620">
    <property type="entry name" value="HUPs"/>
    <property type="match status" value="1"/>
</dbReference>
<dbReference type="PRINTS" id="PR00987">
    <property type="entry name" value="TRNASYNTHGLU"/>
</dbReference>
<dbReference type="InterPro" id="IPR000924">
    <property type="entry name" value="Glu/Gln-tRNA-synth"/>
</dbReference>
<dbReference type="InterPro" id="IPR020058">
    <property type="entry name" value="Glu/Gln-tRNA-synth_Ib_cat-dom"/>
</dbReference>
<evidence type="ECO:0000259" key="11">
    <source>
        <dbReference type="Pfam" id="PF00749"/>
    </source>
</evidence>
<comment type="similarity">
    <text evidence="2 10">Belongs to the class-I aminoacyl-tRNA synthetase family. Glutamate--tRNA ligase type 1 subfamily.</text>
</comment>
<comment type="subunit">
    <text evidence="3 10">Monomer.</text>
</comment>
<evidence type="ECO:0000256" key="6">
    <source>
        <dbReference type="ARBA" id="ARBA00022741"/>
    </source>
</evidence>
<dbReference type="GO" id="GO:0000049">
    <property type="term" value="F:tRNA binding"/>
    <property type="evidence" value="ECO:0007669"/>
    <property type="project" value="InterPro"/>
</dbReference>
<feature type="short sequence motif" description="'HIGH' region" evidence="10">
    <location>
        <begin position="11"/>
        <end position="21"/>
    </location>
</feature>
<comment type="catalytic activity">
    <reaction evidence="10">
        <text>tRNA(Glu) + L-glutamate + ATP = L-glutamyl-tRNA(Glu) + AMP + diphosphate</text>
        <dbReference type="Rhea" id="RHEA:23540"/>
        <dbReference type="Rhea" id="RHEA-COMP:9663"/>
        <dbReference type="Rhea" id="RHEA-COMP:9680"/>
        <dbReference type="ChEBI" id="CHEBI:29985"/>
        <dbReference type="ChEBI" id="CHEBI:30616"/>
        <dbReference type="ChEBI" id="CHEBI:33019"/>
        <dbReference type="ChEBI" id="CHEBI:78442"/>
        <dbReference type="ChEBI" id="CHEBI:78520"/>
        <dbReference type="ChEBI" id="CHEBI:456215"/>
        <dbReference type="EC" id="6.1.1.17"/>
    </reaction>
</comment>
<evidence type="ECO:0000256" key="3">
    <source>
        <dbReference type="ARBA" id="ARBA00011245"/>
    </source>
</evidence>
<keyword evidence="7 10" id="KW-0067">ATP-binding</keyword>
<proteinExistence type="inferred from homology"/>
<dbReference type="GO" id="GO:0008270">
    <property type="term" value="F:zinc ion binding"/>
    <property type="evidence" value="ECO:0007669"/>
    <property type="project" value="InterPro"/>
</dbReference>
<feature type="binding site" evidence="10">
    <location>
        <position position="240"/>
    </location>
    <ligand>
        <name>ATP</name>
        <dbReference type="ChEBI" id="CHEBI:30616"/>
    </ligand>
</feature>
<feature type="domain" description="Glutamyl/glutaminyl-tRNA synthetase class Ib catalytic" evidence="11">
    <location>
        <begin position="5"/>
        <end position="304"/>
    </location>
</feature>
<dbReference type="InterPro" id="IPR004527">
    <property type="entry name" value="Glu-tRNA-ligase_bac/mito"/>
</dbReference>
<dbReference type="InterPro" id="IPR049940">
    <property type="entry name" value="GluQ/Sye"/>
</dbReference>
<evidence type="ECO:0000256" key="7">
    <source>
        <dbReference type="ARBA" id="ARBA00022840"/>
    </source>
</evidence>
<dbReference type="InterPro" id="IPR001412">
    <property type="entry name" value="aa-tRNA-synth_I_CS"/>
</dbReference>
<dbReference type="PANTHER" id="PTHR43311">
    <property type="entry name" value="GLUTAMATE--TRNA LIGASE"/>
    <property type="match status" value="1"/>
</dbReference>
<sequence length="466" mass="51843">MNTPVVTRFAPSPTGFLHIGGARTALFNWLFARANGGKFLLRIEDTDRARSTPEATEAIFNGLKWLGLDWDDEAVSQAARMDRHAEVAHQMLENGSAYKCFATQEEIAAFRDAAKEAGTSTVYRSPWRDATDLPDAPYVVRLKAPREGEIVVEDAVQGRVAWKSETLDDLILLRSDGTPTYMLAVVVDDHDMGVTHVIRGDDHLTNAARQVLILDAMGWPRPVYAHIPLIHGEDGAKFSKRHGAPGVEDYRDMGYPAEAMRNYLARLSWSHGDDEFFTTAQAIEWFGLDAISKGAARFDFKKLDNLSGQHIRAMDDADLTQLLTDYMALQQMPVPGPEIRESLTQAMPALKERAKKLPDLIEMGHYLLTSRPIEMDAKAASQIDDVSRGMLERLTERLRNVTWTHTDLEATIKAFAGEEELKLGKVMQPMRSALTGRSTSPSIFDVLVHLGREESLARIDDVLAAG</sequence>
<keyword evidence="5 10" id="KW-0436">Ligase</keyword>
<evidence type="ECO:0000259" key="12">
    <source>
        <dbReference type="Pfam" id="PF19269"/>
    </source>
</evidence>
<dbReference type="Pfam" id="PF00749">
    <property type="entry name" value="tRNA-synt_1c"/>
    <property type="match status" value="1"/>
</dbReference>
<gene>
    <name evidence="10" type="primary">gltX</name>
    <name evidence="13" type="ORF">G8E03_10850</name>
</gene>
<dbReference type="PROSITE" id="PS00178">
    <property type="entry name" value="AA_TRNA_LIGASE_I"/>
    <property type="match status" value="1"/>
</dbReference>
<dbReference type="InterPro" id="IPR020751">
    <property type="entry name" value="aa-tRNA-synth_I_codon-bd_sub2"/>
</dbReference>
<dbReference type="NCBIfam" id="TIGR00464">
    <property type="entry name" value="gltX_bact"/>
    <property type="match status" value="1"/>
</dbReference>
<comment type="function">
    <text evidence="10">Catalyzes the attachment of glutamate to tRNA(Glu) in a two-step reaction: glutamate is first activated by ATP to form Glu-AMP and then transferred to the acceptor end of tRNA(Glu).</text>
</comment>
<dbReference type="PANTHER" id="PTHR43311:SF2">
    <property type="entry name" value="GLUTAMATE--TRNA LIGASE, MITOCHONDRIAL-RELATED"/>
    <property type="match status" value="1"/>
</dbReference>
<dbReference type="GO" id="GO:0005524">
    <property type="term" value="F:ATP binding"/>
    <property type="evidence" value="ECO:0007669"/>
    <property type="project" value="UniProtKB-UniRule"/>
</dbReference>
<dbReference type="GO" id="GO:0005829">
    <property type="term" value="C:cytosol"/>
    <property type="evidence" value="ECO:0007669"/>
    <property type="project" value="TreeGrafter"/>
</dbReference>
<feature type="short sequence motif" description="'KMSKS' region" evidence="10">
    <location>
        <begin position="237"/>
        <end position="241"/>
    </location>
</feature>
<dbReference type="SUPFAM" id="SSF48163">
    <property type="entry name" value="An anticodon-binding domain of class I aminoacyl-tRNA synthetases"/>
    <property type="match status" value="1"/>
</dbReference>
<evidence type="ECO:0000256" key="9">
    <source>
        <dbReference type="ARBA" id="ARBA00023146"/>
    </source>
</evidence>
<keyword evidence="8 10" id="KW-0648">Protein biosynthesis</keyword>
<protein>
    <recommendedName>
        <fullName evidence="10">Glutamate--tRNA ligase</fullName>
        <ecNumber evidence="10">6.1.1.17</ecNumber>
    </recommendedName>
    <alternativeName>
        <fullName evidence="10">Glutamyl-tRNA synthetase</fullName>
        <shortName evidence="10">GluRS</shortName>
    </alternativeName>
</protein>
<reference evidence="13 14" key="1">
    <citation type="submission" date="2020-03" db="EMBL/GenBank/DDBJ databases">
        <title>Complete genome sequence of Monaibacterium sp. ALG8 with diverse plasmids.</title>
        <authorList>
            <person name="Sun C."/>
        </authorList>
    </citation>
    <scope>NUCLEOTIDE SEQUENCE [LARGE SCALE GENOMIC DNA]</scope>
    <source>
        <strain evidence="13 14">ALG8</strain>
    </source>
</reference>
<comment type="caution">
    <text evidence="10">Lacks conserved residue(s) required for the propagation of feature annotation.</text>
</comment>
<dbReference type="Gene3D" id="1.10.10.350">
    <property type="match status" value="1"/>
</dbReference>
<evidence type="ECO:0000313" key="13">
    <source>
        <dbReference type="EMBL" id="QIK41225.1"/>
    </source>
</evidence>
<dbReference type="EMBL" id="CP049811">
    <property type="protein sequence ID" value="QIK41225.1"/>
    <property type="molecule type" value="Genomic_DNA"/>
</dbReference>
<dbReference type="GO" id="GO:0006424">
    <property type="term" value="P:glutamyl-tRNA aminoacylation"/>
    <property type="evidence" value="ECO:0007669"/>
    <property type="project" value="UniProtKB-UniRule"/>
</dbReference>
<evidence type="ECO:0000313" key="14">
    <source>
        <dbReference type="Proteomes" id="UP000500791"/>
    </source>
</evidence>
<evidence type="ECO:0000256" key="2">
    <source>
        <dbReference type="ARBA" id="ARBA00007894"/>
    </source>
</evidence>
<dbReference type="Proteomes" id="UP000500791">
    <property type="component" value="Chromosome"/>
</dbReference>